<evidence type="ECO:0000256" key="7">
    <source>
        <dbReference type="ARBA" id="ARBA00023027"/>
    </source>
</evidence>
<protein>
    <recommendedName>
        <fullName evidence="3">NADH-quinone oxidoreductase subunit M</fullName>
    </recommendedName>
    <alternativeName>
        <fullName evidence="9">NADH dehydrogenase I subunit M</fullName>
    </alternativeName>
    <alternativeName>
        <fullName evidence="10">NDH-1 subunit M</fullName>
    </alternativeName>
</protein>
<keyword evidence="8 12" id="KW-0472">Membrane</keyword>
<keyword evidence="7" id="KW-0520">NAD</keyword>
<evidence type="ECO:0000256" key="12">
    <source>
        <dbReference type="SAM" id="Phobius"/>
    </source>
</evidence>
<evidence type="ECO:0000256" key="6">
    <source>
        <dbReference type="ARBA" id="ARBA00022989"/>
    </source>
</evidence>
<evidence type="ECO:0000313" key="15">
    <source>
        <dbReference type="EMBL" id="KKB96737.1"/>
    </source>
</evidence>
<dbReference type="GO" id="GO:0008137">
    <property type="term" value="F:NADH dehydrogenase (ubiquinone) activity"/>
    <property type="evidence" value="ECO:0007669"/>
    <property type="project" value="InterPro"/>
</dbReference>
<evidence type="ECO:0000259" key="14">
    <source>
        <dbReference type="Pfam" id="PF01059"/>
    </source>
</evidence>
<dbReference type="GO" id="GO:0016020">
    <property type="term" value="C:membrane"/>
    <property type="evidence" value="ECO:0007669"/>
    <property type="project" value="UniProtKB-SubCell"/>
</dbReference>
<evidence type="ECO:0000256" key="2">
    <source>
        <dbReference type="ARBA" id="ARBA00009025"/>
    </source>
</evidence>
<feature type="domain" description="NADH:ubiquinone oxidoreductase chain 4 N-terminal" evidence="14">
    <location>
        <begin position="9"/>
        <end position="120"/>
    </location>
</feature>
<evidence type="ECO:0000256" key="8">
    <source>
        <dbReference type="ARBA" id="ARBA00023136"/>
    </source>
</evidence>
<feature type="transmembrane region" description="Helical" evidence="12">
    <location>
        <begin position="131"/>
        <end position="151"/>
    </location>
</feature>
<dbReference type="PATRIC" id="fig|1607817.3.peg.172"/>
<dbReference type="GO" id="GO:0012505">
    <property type="term" value="C:endomembrane system"/>
    <property type="evidence" value="ECO:0007669"/>
    <property type="project" value="UniProtKB-SubCell"/>
</dbReference>
<dbReference type="Pfam" id="PF00361">
    <property type="entry name" value="Proton_antipo_M"/>
    <property type="match status" value="1"/>
</dbReference>
<feature type="transmembrane region" description="Helical" evidence="12">
    <location>
        <begin position="203"/>
        <end position="222"/>
    </location>
</feature>
<dbReference type="GO" id="GO:0015990">
    <property type="term" value="P:electron transport coupled proton transport"/>
    <property type="evidence" value="ECO:0007669"/>
    <property type="project" value="TreeGrafter"/>
</dbReference>
<feature type="transmembrane region" description="Helical" evidence="12">
    <location>
        <begin position="369"/>
        <end position="391"/>
    </location>
</feature>
<evidence type="ECO:0000256" key="5">
    <source>
        <dbReference type="ARBA" id="ARBA00022967"/>
    </source>
</evidence>
<dbReference type="PRINTS" id="PR01437">
    <property type="entry name" value="NUOXDRDTASE4"/>
</dbReference>
<comment type="subcellular location">
    <subcellularLocation>
        <location evidence="1">Endomembrane system</location>
        <topology evidence="1">Multi-pass membrane protein</topology>
    </subcellularLocation>
    <subcellularLocation>
        <location evidence="11">Membrane</location>
        <topology evidence="11">Multi-pass membrane protein</topology>
    </subcellularLocation>
</comment>
<reference evidence="15 16" key="1">
    <citation type="submission" date="2015-02" db="EMBL/GenBank/DDBJ databases">
        <title>Single cell genomics of a rare environmental alphaproteobacterium provides unique insights into Rickettsiaceae evolution.</title>
        <authorList>
            <person name="Martijn J."/>
            <person name="Schulz F."/>
            <person name="Zaremba-Niedzwiedzka K."/>
            <person name="Viklund J."/>
            <person name="Stepanauskas R."/>
            <person name="Andersson S.G.E."/>
            <person name="Horn M."/>
            <person name="Guy L."/>
            <person name="Ettema T.J.G."/>
        </authorList>
    </citation>
    <scope>NUCLEOTIDE SEQUENCE [LARGE SCALE GENOMIC DNA]</scope>
    <source>
        <strain evidence="15 16">SCGC AAA041-L04</strain>
    </source>
</reference>
<keyword evidence="4 11" id="KW-0812">Transmembrane</keyword>
<sequence length="488" mass="53958">MIENNLISLMLLMPLLGALLILFVPRKAIIIGIIASGLSFIISIYMYTLFDNTKTDFQFNEVVSWIESFNIYYRVGVDGISLPLILLTSFLTPICILASTKAIKKNLSGFIIAFLLLETLVMGVFCALDLILFYLCFEAMLIPMYMVIGIWGGEDRVYAAYKFFLYTLAGSLLLLLAIIFIYISFNTMDITVLTAKMPSLDLGVQRILWLALFASFAVKIPMWPFHTWLPYAHVQAPTAGSVILAGILIKMGAYGFIRFSLPMLPEASKYFADLVFFLSVVAVIYASLVAIAQSDMKKMIAYSSIAHMGFVTIGIFSFNIQGMTGAMVQIISHGLVSAALFLCVGVLYEQTHTKAIKDYGSVAKYMPKFAFIMMLFTMASVGLPGTSGFVGEIMVLAGSYKTSQITCILAATGLVFGTCYMLMLYKKVMLGDTVGEVVSKLKDVNCREMTIFVPLMLLVLYLGIYPKVLTNIFYVNVAKLAKEITLGK</sequence>
<evidence type="ECO:0000256" key="11">
    <source>
        <dbReference type="RuleBase" id="RU000320"/>
    </source>
</evidence>
<feature type="transmembrane region" description="Helical" evidence="12">
    <location>
        <begin position="6"/>
        <end position="24"/>
    </location>
</feature>
<comment type="caution">
    <text evidence="15">The sequence shown here is derived from an EMBL/GenBank/DDBJ whole genome shotgun (WGS) entry which is preliminary data.</text>
</comment>
<evidence type="ECO:0000259" key="13">
    <source>
        <dbReference type="Pfam" id="PF00361"/>
    </source>
</evidence>
<dbReference type="PANTHER" id="PTHR43507">
    <property type="entry name" value="NADH-UBIQUINONE OXIDOREDUCTASE CHAIN 4"/>
    <property type="match status" value="1"/>
</dbReference>
<dbReference type="GO" id="GO:0003954">
    <property type="term" value="F:NADH dehydrogenase activity"/>
    <property type="evidence" value="ECO:0007669"/>
    <property type="project" value="TreeGrafter"/>
</dbReference>
<gene>
    <name evidence="15" type="primary">ndhD1</name>
    <name evidence="15" type="ORF">SZ25_00171</name>
</gene>
<evidence type="ECO:0000313" key="16">
    <source>
        <dbReference type="Proteomes" id="UP000033358"/>
    </source>
</evidence>
<dbReference type="NCBIfam" id="NF004499">
    <property type="entry name" value="PRK05846.1-3"/>
    <property type="match status" value="1"/>
</dbReference>
<evidence type="ECO:0000256" key="9">
    <source>
        <dbReference type="ARBA" id="ARBA00031584"/>
    </source>
</evidence>
<keyword evidence="5" id="KW-1278">Translocase</keyword>
<name>A0A0F5MRR0_9RICK</name>
<feature type="transmembrane region" description="Helical" evidence="12">
    <location>
        <begin position="274"/>
        <end position="292"/>
    </location>
</feature>
<feature type="transmembrane region" description="Helical" evidence="12">
    <location>
        <begin position="299"/>
        <end position="320"/>
    </location>
</feature>
<keyword evidence="6 12" id="KW-1133">Transmembrane helix</keyword>
<keyword evidence="15" id="KW-0560">Oxidoreductase</keyword>
<evidence type="ECO:0000256" key="10">
    <source>
        <dbReference type="ARBA" id="ARBA00032798"/>
    </source>
</evidence>
<organism evidence="15 16">
    <name type="scientific">Candidatus Arcanibacter lacustris</name>
    <dbReference type="NCBI Taxonomy" id="1607817"/>
    <lineage>
        <taxon>Bacteria</taxon>
        <taxon>Pseudomonadati</taxon>
        <taxon>Pseudomonadota</taxon>
        <taxon>Alphaproteobacteria</taxon>
        <taxon>Rickettsiales</taxon>
        <taxon>Candidatus Arcanibacter</taxon>
    </lineage>
</organism>
<feature type="domain" description="NADH:quinone oxidoreductase/Mrp antiporter transmembrane" evidence="13">
    <location>
        <begin position="127"/>
        <end position="414"/>
    </location>
</feature>
<dbReference type="NCBIfam" id="TIGR01972">
    <property type="entry name" value="NDH_I_M"/>
    <property type="match status" value="1"/>
</dbReference>
<dbReference type="InterPro" id="IPR010227">
    <property type="entry name" value="NADH_Q_OxRdtase_chainM/4"/>
</dbReference>
<evidence type="ECO:0000256" key="3">
    <source>
        <dbReference type="ARBA" id="ARBA00019906"/>
    </source>
</evidence>
<feature type="transmembrane region" description="Helical" evidence="12">
    <location>
        <begin position="107"/>
        <end position="125"/>
    </location>
</feature>
<proteinExistence type="inferred from homology"/>
<dbReference type="Pfam" id="PF01059">
    <property type="entry name" value="Oxidored_q5_N"/>
    <property type="match status" value="1"/>
</dbReference>
<dbReference type="Proteomes" id="UP000033358">
    <property type="component" value="Unassembled WGS sequence"/>
</dbReference>
<feature type="transmembrane region" description="Helical" evidence="12">
    <location>
        <begin position="234"/>
        <end position="254"/>
    </location>
</feature>
<accession>A0A0F5MRR0</accession>
<dbReference type="InterPro" id="IPR003918">
    <property type="entry name" value="NADH_UbQ_OxRdtase"/>
</dbReference>
<feature type="transmembrane region" description="Helical" evidence="12">
    <location>
        <begin position="403"/>
        <end position="425"/>
    </location>
</feature>
<feature type="transmembrane region" description="Helical" evidence="12">
    <location>
        <begin position="163"/>
        <end position="183"/>
    </location>
</feature>
<evidence type="ECO:0000256" key="1">
    <source>
        <dbReference type="ARBA" id="ARBA00004127"/>
    </source>
</evidence>
<dbReference type="InterPro" id="IPR000260">
    <property type="entry name" value="NADH4_N"/>
</dbReference>
<dbReference type="AlphaFoldDB" id="A0A0F5MRR0"/>
<keyword evidence="16" id="KW-1185">Reference proteome</keyword>
<comment type="similarity">
    <text evidence="2">Belongs to the complex I subunit 4 family.</text>
</comment>
<dbReference type="PANTHER" id="PTHR43507:SF1">
    <property type="entry name" value="NADH-UBIQUINONE OXIDOREDUCTASE CHAIN 4"/>
    <property type="match status" value="1"/>
</dbReference>
<dbReference type="GO" id="GO:0048039">
    <property type="term" value="F:ubiquinone binding"/>
    <property type="evidence" value="ECO:0007669"/>
    <property type="project" value="TreeGrafter"/>
</dbReference>
<dbReference type="EMBL" id="JYHA01000028">
    <property type="protein sequence ID" value="KKB96737.1"/>
    <property type="molecule type" value="Genomic_DNA"/>
</dbReference>
<feature type="transmembrane region" description="Helical" evidence="12">
    <location>
        <begin position="29"/>
        <end position="50"/>
    </location>
</feature>
<feature type="transmembrane region" description="Helical" evidence="12">
    <location>
        <begin position="80"/>
        <end position="100"/>
    </location>
</feature>
<evidence type="ECO:0000256" key="4">
    <source>
        <dbReference type="ARBA" id="ARBA00022692"/>
    </source>
</evidence>
<dbReference type="GO" id="GO:0042773">
    <property type="term" value="P:ATP synthesis coupled electron transport"/>
    <property type="evidence" value="ECO:0007669"/>
    <property type="project" value="InterPro"/>
</dbReference>
<feature type="transmembrane region" description="Helical" evidence="12">
    <location>
        <begin position="326"/>
        <end position="348"/>
    </location>
</feature>
<feature type="transmembrane region" description="Helical" evidence="12">
    <location>
        <begin position="446"/>
        <end position="464"/>
    </location>
</feature>
<dbReference type="InterPro" id="IPR001750">
    <property type="entry name" value="ND/Mrp_TM"/>
</dbReference>